<dbReference type="PANTHER" id="PTHR43278:SF2">
    <property type="entry name" value="IRON-SULFUR FLAVOPROTEIN"/>
    <property type="match status" value="1"/>
</dbReference>
<gene>
    <name evidence="4" type="ORF">QNJ86_01875</name>
</gene>
<sequence length="198" mass="20623">MGKNVLVLNGSPRKHGNTAALVEAFSKGAEQTGSTVVRFDVALMDIAPCRGCLGGGADVNSPCVQKDDMDAIYAAYRAADVVVLASPMYCWSFTAQEKAVLDRLFALMEASMCAAAAGGAEAAAAAAESGGKECVLIMPAEENTERNFAPIISYYVTLCERMGWRDRGRVLVGGVYEAGAIAGNPALDEAFQLGASLA</sequence>
<reference evidence="4 5" key="1">
    <citation type="submission" date="2023-05" db="EMBL/GenBank/DDBJ databases">
        <title>Gordonibacter KGMB12511T sp. nov., isolated from faeces of healthy Korean.</title>
        <authorList>
            <person name="Kim H.S."/>
            <person name="Kim J.-S."/>
            <person name="Suh M.K."/>
            <person name="Eom M.K."/>
            <person name="Do H.E."/>
            <person name="Lee J.-S."/>
        </authorList>
    </citation>
    <scope>NUCLEOTIDE SEQUENCE [LARGE SCALE GENOMIC DNA]</scope>
    <source>
        <strain evidence="4 5">KGMB12511</strain>
    </source>
</reference>
<accession>A0ABT7DJ39</accession>
<name>A0ABT7DJ39_9ACTN</name>
<dbReference type="RefSeq" id="WP_283830872.1">
    <property type="nucleotide sequence ID" value="NZ_JASJEU010000003.1"/>
</dbReference>
<dbReference type="Pfam" id="PF03358">
    <property type="entry name" value="FMN_red"/>
    <property type="match status" value="1"/>
</dbReference>
<dbReference type="Proteomes" id="UP001232750">
    <property type="component" value="Unassembled WGS sequence"/>
</dbReference>
<dbReference type="InterPro" id="IPR005025">
    <property type="entry name" value="FMN_Rdtase-like_dom"/>
</dbReference>
<dbReference type="Gene3D" id="3.40.50.360">
    <property type="match status" value="1"/>
</dbReference>
<evidence type="ECO:0000259" key="3">
    <source>
        <dbReference type="Pfam" id="PF03358"/>
    </source>
</evidence>
<evidence type="ECO:0000313" key="4">
    <source>
        <dbReference type="EMBL" id="MDJ1649540.1"/>
    </source>
</evidence>
<comment type="caution">
    <text evidence="4">The sequence shown here is derived from an EMBL/GenBank/DDBJ whole genome shotgun (WGS) entry which is preliminary data.</text>
</comment>
<protein>
    <submittedName>
        <fullName evidence="4">Flavodoxin family protein</fullName>
    </submittedName>
</protein>
<dbReference type="PANTHER" id="PTHR43278">
    <property type="entry name" value="NAD(P)H-DEPENDENT FMN-CONTAINING OXIDOREDUCTASE YWQN-RELATED"/>
    <property type="match status" value="1"/>
</dbReference>
<keyword evidence="5" id="KW-1185">Reference proteome</keyword>
<evidence type="ECO:0000256" key="2">
    <source>
        <dbReference type="ARBA" id="ARBA00022643"/>
    </source>
</evidence>
<dbReference type="SUPFAM" id="SSF52218">
    <property type="entry name" value="Flavoproteins"/>
    <property type="match status" value="1"/>
</dbReference>
<evidence type="ECO:0000256" key="1">
    <source>
        <dbReference type="ARBA" id="ARBA00022630"/>
    </source>
</evidence>
<proteinExistence type="predicted"/>
<dbReference type="InterPro" id="IPR051796">
    <property type="entry name" value="ISF_SsuE-like"/>
</dbReference>
<evidence type="ECO:0000313" key="5">
    <source>
        <dbReference type="Proteomes" id="UP001232750"/>
    </source>
</evidence>
<keyword evidence="1" id="KW-0285">Flavoprotein</keyword>
<dbReference type="InterPro" id="IPR029039">
    <property type="entry name" value="Flavoprotein-like_sf"/>
</dbReference>
<keyword evidence="2" id="KW-0288">FMN</keyword>
<dbReference type="EMBL" id="JASJEU010000003">
    <property type="protein sequence ID" value="MDJ1649540.1"/>
    <property type="molecule type" value="Genomic_DNA"/>
</dbReference>
<organism evidence="4 5">
    <name type="scientific">Gordonibacter faecis</name>
    <dbReference type="NCBI Taxonomy" id="3047475"/>
    <lineage>
        <taxon>Bacteria</taxon>
        <taxon>Bacillati</taxon>
        <taxon>Actinomycetota</taxon>
        <taxon>Coriobacteriia</taxon>
        <taxon>Eggerthellales</taxon>
        <taxon>Eggerthellaceae</taxon>
        <taxon>Gordonibacter</taxon>
    </lineage>
</organism>
<feature type="domain" description="NADPH-dependent FMN reductase-like" evidence="3">
    <location>
        <begin position="4"/>
        <end position="124"/>
    </location>
</feature>